<dbReference type="Proteomes" id="UP001295444">
    <property type="component" value="Chromosome 02"/>
</dbReference>
<feature type="compositionally biased region" description="Basic and acidic residues" evidence="1">
    <location>
        <begin position="26"/>
        <end position="36"/>
    </location>
</feature>
<dbReference type="AlphaFoldDB" id="A0AAD1VS32"/>
<feature type="non-terminal residue" evidence="2">
    <location>
        <position position="81"/>
    </location>
</feature>
<organism evidence="2 3">
    <name type="scientific">Pelobates cultripes</name>
    <name type="common">Western spadefoot toad</name>
    <dbReference type="NCBI Taxonomy" id="61616"/>
    <lineage>
        <taxon>Eukaryota</taxon>
        <taxon>Metazoa</taxon>
        <taxon>Chordata</taxon>
        <taxon>Craniata</taxon>
        <taxon>Vertebrata</taxon>
        <taxon>Euteleostomi</taxon>
        <taxon>Amphibia</taxon>
        <taxon>Batrachia</taxon>
        <taxon>Anura</taxon>
        <taxon>Pelobatoidea</taxon>
        <taxon>Pelobatidae</taxon>
        <taxon>Pelobates</taxon>
    </lineage>
</organism>
<gene>
    <name evidence="2" type="ORF">PECUL_23A032423</name>
</gene>
<feature type="region of interest" description="Disordered" evidence="1">
    <location>
        <begin position="1"/>
        <end position="81"/>
    </location>
</feature>
<evidence type="ECO:0000313" key="2">
    <source>
        <dbReference type="EMBL" id="CAH2249155.1"/>
    </source>
</evidence>
<name>A0AAD1VS32_PELCU</name>
<proteinExistence type="predicted"/>
<sequence length="81" mass="9359">MRKNQHSRLLQSYPKTQSPQPKWRRPHGELPKHEVRNTSPLYAAGKPTWEAKKQAGTLGQAEPWWRSRSRFVPPQASSQTA</sequence>
<evidence type="ECO:0000256" key="1">
    <source>
        <dbReference type="SAM" id="MobiDB-lite"/>
    </source>
</evidence>
<feature type="compositionally biased region" description="Polar residues" evidence="1">
    <location>
        <begin position="7"/>
        <end position="20"/>
    </location>
</feature>
<keyword evidence="3" id="KW-1185">Reference proteome</keyword>
<dbReference type="EMBL" id="OW240913">
    <property type="protein sequence ID" value="CAH2249155.1"/>
    <property type="molecule type" value="Genomic_DNA"/>
</dbReference>
<protein>
    <submittedName>
        <fullName evidence="2">Uncharacterized protein</fullName>
    </submittedName>
</protein>
<reference evidence="2" key="1">
    <citation type="submission" date="2022-03" db="EMBL/GenBank/DDBJ databases">
        <authorList>
            <person name="Alioto T."/>
            <person name="Alioto T."/>
            <person name="Gomez Garrido J."/>
        </authorList>
    </citation>
    <scope>NUCLEOTIDE SEQUENCE</scope>
</reference>
<evidence type="ECO:0000313" key="3">
    <source>
        <dbReference type="Proteomes" id="UP001295444"/>
    </source>
</evidence>
<accession>A0AAD1VS32</accession>